<dbReference type="SUPFAM" id="SSF54631">
    <property type="entry name" value="CBS-domain pair"/>
    <property type="match status" value="2"/>
</dbReference>
<dbReference type="Pfam" id="PF00563">
    <property type="entry name" value="EAL"/>
    <property type="match status" value="1"/>
</dbReference>
<evidence type="ECO:0000259" key="5">
    <source>
        <dbReference type="PROSITE" id="PS51371"/>
    </source>
</evidence>
<sequence length="826" mass="92588">MFSNKGSHYTAGDFAQRNLLRCEPNTPIYKAARSILDNQCSSILVEKDNQIVGIWTEADSTLITHQQLLGTEIQYYMSSPVVSVESHTTIEELIIKFYQYKVRHLLVCENGQPTGIVSQSDVIKKRGIEHLLSSRQVKESYQRQRPITLSSAITFESICQHMRKSRATSVLIENKQTNEVGIITERDLVRILAATQPVVDVWLYTSHPLVKLSDSCTLLDAFHMFKENSVRHVVITDDENNVLGVLSFKDIFAGIEYAHFNELQSTIARRELALKDSQKSLVLAERIISASVDGVMIANQSNEIISVNPAFSKITGYAASEVVGQKTSLLSSGMHPKSFYHSMWLDINEFGQWQGEIWNKRKNDEIYPEWLTIIRIGEVSEDDMHYAAIFSDITERKKGEEQIHELAYYDDLTKLPNRSLFNDHLSSALKEADGKLVAVLFIDLDRFKQINDTLGHKAGDELLVMAAKRISSSVKHSDIVSRMGGDEFVVLVPAVTHIDHVEHVMGQIVTALSKPFLLSGRELIVTCSIGASISSESGSCGDTMLKHADIAMYEAKSQGRNTYQSFKKEMNHAAAQKLALENHLRAALVNDEFTINYQLQYDNKNNCYKGLEALIRWKNPILGNVSPAEFIPVAEDIGLIVDIERWVFNKACLQRRIWLEQGVACGKLSVNVSAKHFSKNLFQSITDALSISGLPAKYLEIEITESCFITRFDFVSDVMKQLTDIGITISLDDFGTGYSSLSYLSQLPINAIKIDASFVANIPGKERDCRLVTGIISMAQSLGLDIVAEGVEDIEQEQFLKDNGCHVIQGYLYSKPCRDICTQLAR</sequence>
<dbReference type="PANTHER" id="PTHR44757">
    <property type="entry name" value="DIGUANYLATE CYCLASE DGCP"/>
    <property type="match status" value="1"/>
</dbReference>
<feature type="domain" description="CBS" evidence="5">
    <location>
        <begin position="77"/>
        <end position="132"/>
    </location>
</feature>
<dbReference type="Proteomes" id="UP001157133">
    <property type="component" value="Unassembled WGS sequence"/>
</dbReference>
<dbReference type="Gene3D" id="3.30.450.20">
    <property type="entry name" value="PAS domain"/>
    <property type="match status" value="1"/>
</dbReference>
<dbReference type="SUPFAM" id="SSF55785">
    <property type="entry name" value="PYP-like sensor domain (PAS domain)"/>
    <property type="match status" value="1"/>
</dbReference>
<dbReference type="PROSITE" id="PS50887">
    <property type="entry name" value="GGDEF"/>
    <property type="match status" value="1"/>
</dbReference>
<feature type="domain" description="CBS" evidence="5">
    <location>
        <begin position="204"/>
        <end position="263"/>
    </location>
</feature>
<dbReference type="InterPro" id="IPR001633">
    <property type="entry name" value="EAL_dom"/>
</dbReference>
<feature type="domain" description="EAL" evidence="3">
    <location>
        <begin position="577"/>
        <end position="826"/>
    </location>
</feature>
<evidence type="ECO:0000259" key="4">
    <source>
        <dbReference type="PROSITE" id="PS50887"/>
    </source>
</evidence>
<dbReference type="PROSITE" id="PS50883">
    <property type="entry name" value="EAL"/>
    <property type="match status" value="1"/>
</dbReference>
<dbReference type="PANTHER" id="PTHR44757:SF2">
    <property type="entry name" value="BIOFILM ARCHITECTURE MAINTENANCE PROTEIN MBAA"/>
    <property type="match status" value="1"/>
</dbReference>
<dbReference type="SMART" id="SM00091">
    <property type="entry name" value="PAS"/>
    <property type="match status" value="1"/>
</dbReference>
<dbReference type="InterPro" id="IPR000160">
    <property type="entry name" value="GGDEF_dom"/>
</dbReference>
<dbReference type="InterPro" id="IPR000014">
    <property type="entry name" value="PAS"/>
</dbReference>
<keyword evidence="1" id="KW-0129">CBS domain</keyword>
<evidence type="ECO:0000313" key="7">
    <source>
        <dbReference type="Proteomes" id="UP001157133"/>
    </source>
</evidence>
<dbReference type="InterPro" id="IPR052155">
    <property type="entry name" value="Biofilm_reg_signaling"/>
</dbReference>
<dbReference type="CDD" id="cd00130">
    <property type="entry name" value="PAS"/>
    <property type="match status" value="1"/>
</dbReference>
<dbReference type="InterPro" id="IPR035965">
    <property type="entry name" value="PAS-like_dom_sf"/>
</dbReference>
<gene>
    <name evidence="6" type="ORF">theurythT_03270</name>
</gene>
<dbReference type="SUPFAM" id="SSF141868">
    <property type="entry name" value="EAL domain-like"/>
    <property type="match status" value="1"/>
</dbReference>
<dbReference type="Gene3D" id="3.20.20.450">
    <property type="entry name" value="EAL domain"/>
    <property type="match status" value="1"/>
</dbReference>
<dbReference type="Pfam" id="PF13426">
    <property type="entry name" value="PAS_9"/>
    <property type="match status" value="1"/>
</dbReference>
<dbReference type="NCBIfam" id="TIGR00229">
    <property type="entry name" value="sensory_box"/>
    <property type="match status" value="1"/>
</dbReference>
<keyword evidence="7" id="KW-1185">Reference proteome</keyword>
<dbReference type="Gene3D" id="3.30.70.270">
    <property type="match status" value="1"/>
</dbReference>
<feature type="domain" description="GGDEF" evidence="4">
    <location>
        <begin position="435"/>
        <end position="568"/>
    </location>
</feature>
<name>A0ABQ6H281_9GAMM</name>
<dbReference type="SMART" id="SM00267">
    <property type="entry name" value="GGDEF"/>
    <property type="match status" value="1"/>
</dbReference>
<evidence type="ECO:0000259" key="3">
    <source>
        <dbReference type="PROSITE" id="PS50883"/>
    </source>
</evidence>
<evidence type="ECO:0000256" key="1">
    <source>
        <dbReference type="PROSITE-ProRule" id="PRU00703"/>
    </source>
</evidence>
<feature type="domain" description="PAS" evidence="2">
    <location>
        <begin position="280"/>
        <end position="338"/>
    </location>
</feature>
<proteinExistence type="predicted"/>
<dbReference type="CDD" id="cd01948">
    <property type="entry name" value="EAL"/>
    <property type="match status" value="1"/>
</dbReference>
<accession>A0ABQ6H281</accession>
<dbReference type="InterPro" id="IPR035919">
    <property type="entry name" value="EAL_sf"/>
</dbReference>
<dbReference type="PROSITE" id="PS51371">
    <property type="entry name" value="CBS"/>
    <property type="match status" value="3"/>
</dbReference>
<dbReference type="Gene3D" id="3.10.580.10">
    <property type="entry name" value="CBS-domain"/>
    <property type="match status" value="2"/>
</dbReference>
<comment type="caution">
    <text evidence="6">The sequence shown here is derived from an EMBL/GenBank/DDBJ whole genome shotgun (WGS) entry which is preliminary data.</text>
</comment>
<dbReference type="EMBL" id="BSSU01000002">
    <property type="protein sequence ID" value="GLX80875.1"/>
    <property type="molecule type" value="Genomic_DNA"/>
</dbReference>
<protein>
    <recommendedName>
        <fullName evidence="8">EAL domain-containing protein</fullName>
    </recommendedName>
</protein>
<dbReference type="Pfam" id="PF00571">
    <property type="entry name" value="CBS"/>
    <property type="match status" value="4"/>
</dbReference>
<dbReference type="InterPro" id="IPR046342">
    <property type="entry name" value="CBS_dom_sf"/>
</dbReference>
<evidence type="ECO:0008006" key="8">
    <source>
        <dbReference type="Google" id="ProtNLM"/>
    </source>
</evidence>
<dbReference type="InterPro" id="IPR029787">
    <property type="entry name" value="Nucleotide_cyclase"/>
</dbReference>
<feature type="domain" description="CBS" evidence="5">
    <location>
        <begin position="141"/>
        <end position="201"/>
    </location>
</feature>
<dbReference type="SUPFAM" id="SSF55073">
    <property type="entry name" value="Nucleotide cyclase"/>
    <property type="match status" value="1"/>
</dbReference>
<dbReference type="PROSITE" id="PS50112">
    <property type="entry name" value="PAS"/>
    <property type="match status" value="1"/>
</dbReference>
<dbReference type="InterPro" id="IPR043128">
    <property type="entry name" value="Rev_trsase/Diguanyl_cyclase"/>
</dbReference>
<dbReference type="SMART" id="SM00052">
    <property type="entry name" value="EAL"/>
    <property type="match status" value="1"/>
</dbReference>
<dbReference type="InterPro" id="IPR000644">
    <property type="entry name" value="CBS_dom"/>
</dbReference>
<organism evidence="6 7">
    <name type="scientific">Thalassotalea eurytherma</name>
    <dbReference type="NCBI Taxonomy" id="1144278"/>
    <lineage>
        <taxon>Bacteria</taxon>
        <taxon>Pseudomonadati</taxon>
        <taxon>Pseudomonadota</taxon>
        <taxon>Gammaproteobacteria</taxon>
        <taxon>Alteromonadales</taxon>
        <taxon>Colwelliaceae</taxon>
        <taxon>Thalassotalea</taxon>
    </lineage>
</organism>
<dbReference type="NCBIfam" id="TIGR00254">
    <property type="entry name" value="GGDEF"/>
    <property type="match status" value="1"/>
</dbReference>
<reference evidence="6 7" key="1">
    <citation type="submission" date="2023-03" db="EMBL/GenBank/DDBJ databases">
        <title>Draft genome sequence of Thalassotalea eurytherma JCM 18482T.</title>
        <authorList>
            <person name="Sawabe T."/>
        </authorList>
    </citation>
    <scope>NUCLEOTIDE SEQUENCE [LARGE SCALE GENOMIC DNA]</scope>
    <source>
        <strain evidence="6 7">JCM 18482</strain>
    </source>
</reference>
<dbReference type="RefSeq" id="WP_284206197.1">
    <property type="nucleotide sequence ID" value="NZ_BSSU01000002.1"/>
</dbReference>
<dbReference type="CDD" id="cd01949">
    <property type="entry name" value="GGDEF"/>
    <property type="match status" value="1"/>
</dbReference>
<evidence type="ECO:0000259" key="2">
    <source>
        <dbReference type="PROSITE" id="PS50112"/>
    </source>
</evidence>
<evidence type="ECO:0000313" key="6">
    <source>
        <dbReference type="EMBL" id="GLX80875.1"/>
    </source>
</evidence>
<dbReference type="Pfam" id="PF00990">
    <property type="entry name" value="GGDEF"/>
    <property type="match status" value="1"/>
</dbReference>
<dbReference type="SMART" id="SM00116">
    <property type="entry name" value="CBS"/>
    <property type="match status" value="4"/>
</dbReference>